<accession>A0ABD3N5K9</accession>
<evidence type="ECO:0000313" key="4">
    <source>
        <dbReference type="Proteomes" id="UP001530400"/>
    </source>
</evidence>
<evidence type="ECO:0000313" key="3">
    <source>
        <dbReference type="EMBL" id="KAL3769837.1"/>
    </source>
</evidence>
<evidence type="ECO:0000259" key="2">
    <source>
        <dbReference type="PROSITE" id="PS50280"/>
    </source>
</evidence>
<dbReference type="Proteomes" id="UP001530400">
    <property type="component" value="Unassembled WGS sequence"/>
</dbReference>
<feature type="domain" description="SET" evidence="2">
    <location>
        <begin position="199"/>
        <end position="337"/>
    </location>
</feature>
<gene>
    <name evidence="3" type="ORF">ACHAWO_011327</name>
</gene>
<feature type="chain" id="PRO_5044826848" description="SET domain-containing protein" evidence="1">
    <location>
        <begin position="25"/>
        <end position="350"/>
    </location>
</feature>
<sequence>MASIQPSLLLTLLLSLLLSCTTLASPSTKKRHEEYESKLANALTHYASHIGSVTTSSHQALLEEDGTMHELEFAAMAIANEMNRLSLIRYRLGLDDDEEEEEEESEPNSQLDTADIEKEAMIKDSLDPEEWYAYSYWELHAYFSCAAEFIKSKPIPTPERWNDLRSFYHEFVQQDLQDWPLQNENEPRSYIYTDVSYDPPMEPFQSGFKGRGLKANRRIEKGELVFRATNNTIIFTHGHTWRKFLFALYERHGEEEHQLDSETTCDVLVWSWIQRLVPRGPLVIVMDLDNGSLMNEGREDEGWEDPNVKCGKEDWCDFEYYAIKDIEVGEEILCDYREFAMLNAWVDMGL</sequence>
<dbReference type="SMART" id="SM00317">
    <property type="entry name" value="SET"/>
    <property type="match status" value="1"/>
</dbReference>
<dbReference type="EMBL" id="JALLPJ020001324">
    <property type="protein sequence ID" value="KAL3769837.1"/>
    <property type="molecule type" value="Genomic_DNA"/>
</dbReference>
<evidence type="ECO:0000256" key="1">
    <source>
        <dbReference type="SAM" id="SignalP"/>
    </source>
</evidence>
<proteinExistence type="predicted"/>
<comment type="caution">
    <text evidence="3">The sequence shown here is derived from an EMBL/GenBank/DDBJ whole genome shotgun (WGS) entry which is preliminary data.</text>
</comment>
<dbReference type="Pfam" id="PF00856">
    <property type="entry name" value="SET"/>
    <property type="match status" value="1"/>
</dbReference>
<dbReference type="InterPro" id="IPR001214">
    <property type="entry name" value="SET_dom"/>
</dbReference>
<dbReference type="PROSITE" id="PS50280">
    <property type="entry name" value="SET"/>
    <property type="match status" value="1"/>
</dbReference>
<keyword evidence="1" id="KW-0732">Signal</keyword>
<protein>
    <recommendedName>
        <fullName evidence="2">SET domain-containing protein</fullName>
    </recommendedName>
</protein>
<organism evidence="3 4">
    <name type="scientific">Cyclotella atomus</name>
    <dbReference type="NCBI Taxonomy" id="382360"/>
    <lineage>
        <taxon>Eukaryota</taxon>
        <taxon>Sar</taxon>
        <taxon>Stramenopiles</taxon>
        <taxon>Ochrophyta</taxon>
        <taxon>Bacillariophyta</taxon>
        <taxon>Coscinodiscophyceae</taxon>
        <taxon>Thalassiosirophycidae</taxon>
        <taxon>Stephanodiscales</taxon>
        <taxon>Stephanodiscaceae</taxon>
        <taxon>Cyclotella</taxon>
    </lineage>
</organism>
<name>A0ABD3N5K9_9STRA</name>
<reference evidence="3 4" key="1">
    <citation type="submission" date="2024-10" db="EMBL/GenBank/DDBJ databases">
        <title>Updated reference genomes for cyclostephanoid diatoms.</title>
        <authorList>
            <person name="Roberts W.R."/>
            <person name="Alverson A.J."/>
        </authorList>
    </citation>
    <scope>NUCLEOTIDE SEQUENCE [LARGE SCALE GENOMIC DNA]</scope>
    <source>
        <strain evidence="3 4">AJA010-31</strain>
    </source>
</reference>
<dbReference type="AlphaFoldDB" id="A0ABD3N5K9"/>
<dbReference type="InterPro" id="IPR046341">
    <property type="entry name" value="SET_dom_sf"/>
</dbReference>
<feature type="signal peptide" evidence="1">
    <location>
        <begin position="1"/>
        <end position="24"/>
    </location>
</feature>
<dbReference type="SUPFAM" id="SSF82199">
    <property type="entry name" value="SET domain"/>
    <property type="match status" value="1"/>
</dbReference>
<dbReference type="Gene3D" id="2.170.270.10">
    <property type="entry name" value="SET domain"/>
    <property type="match status" value="1"/>
</dbReference>
<keyword evidence="4" id="KW-1185">Reference proteome</keyword>